<evidence type="ECO:0000256" key="3">
    <source>
        <dbReference type="ARBA" id="ARBA00022723"/>
    </source>
</evidence>
<dbReference type="InterPro" id="IPR034686">
    <property type="entry name" value="Terpene_cyclase-like_2"/>
</dbReference>
<keyword evidence="5 6" id="KW-0456">Lyase</keyword>
<accession>A0AAW0GMP5</accession>
<organism evidence="7 8">
    <name type="scientific">Cerrena zonata</name>
    <dbReference type="NCBI Taxonomy" id="2478898"/>
    <lineage>
        <taxon>Eukaryota</taxon>
        <taxon>Fungi</taxon>
        <taxon>Dikarya</taxon>
        <taxon>Basidiomycota</taxon>
        <taxon>Agaricomycotina</taxon>
        <taxon>Agaricomycetes</taxon>
        <taxon>Polyporales</taxon>
        <taxon>Cerrenaceae</taxon>
        <taxon>Cerrena</taxon>
    </lineage>
</organism>
<comment type="caution">
    <text evidence="7">The sequence shown here is derived from an EMBL/GenBank/DDBJ whole genome shotgun (WGS) entry which is preliminary data.</text>
</comment>
<evidence type="ECO:0000256" key="6">
    <source>
        <dbReference type="RuleBase" id="RU366034"/>
    </source>
</evidence>
<evidence type="ECO:0000313" key="8">
    <source>
        <dbReference type="Proteomes" id="UP001385951"/>
    </source>
</evidence>
<protein>
    <recommendedName>
        <fullName evidence="6">Terpene synthase</fullName>
        <ecNumber evidence="6">4.2.3.-</ecNumber>
    </recommendedName>
</protein>
<reference evidence="7 8" key="1">
    <citation type="submission" date="2022-09" db="EMBL/GenBank/DDBJ databases">
        <authorList>
            <person name="Palmer J.M."/>
        </authorList>
    </citation>
    <scope>NUCLEOTIDE SEQUENCE [LARGE SCALE GENOMIC DNA]</scope>
    <source>
        <strain evidence="7 8">DSM 7382</strain>
    </source>
</reference>
<dbReference type="InterPro" id="IPR008949">
    <property type="entry name" value="Isoprenoid_synthase_dom_sf"/>
</dbReference>
<dbReference type="GO" id="GO:0010333">
    <property type="term" value="F:terpene synthase activity"/>
    <property type="evidence" value="ECO:0007669"/>
    <property type="project" value="InterPro"/>
</dbReference>
<name>A0AAW0GMP5_9APHY</name>
<evidence type="ECO:0000256" key="2">
    <source>
        <dbReference type="ARBA" id="ARBA00006333"/>
    </source>
</evidence>
<dbReference type="AlphaFoldDB" id="A0AAW0GMP5"/>
<sequence length="238" mass="27028">MVAPSYILPDFLSQCPYQLRVNPLTEAVTHNTEKWVLDTVDYDDKKRDNFLKTRGGVLSGYCYPDADAFHLQVISDFTEWLFCLDDHSDEYMEEEARVLGASVIQCFRNPYTCEDNAPVCQLAKDFACRLLQSGSPRCVRRFIDTIGSYVNGVVKQAGNRDEDSIPDLESYVSLRRETSALRPSFVLIEFAAGIDLPDEVVDHPLIRSMEMAVNDWTSWTNASPNSTPFDFGDRLIPF</sequence>
<dbReference type="GO" id="GO:0008299">
    <property type="term" value="P:isoprenoid biosynthetic process"/>
    <property type="evidence" value="ECO:0007669"/>
    <property type="project" value="UniProtKB-ARBA"/>
</dbReference>
<dbReference type="Gene3D" id="1.10.600.10">
    <property type="entry name" value="Farnesyl Diphosphate Synthase"/>
    <property type="match status" value="1"/>
</dbReference>
<dbReference type="GO" id="GO:0046872">
    <property type="term" value="F:metal ion binding"/>
    <property type="evidence" value="ECO:0007669"/>
    <property type="project" value="UniProtKB-KW"/>
</dbReference>
<evidence type="ECO:0000313" key="7">
    <source>
        <dbReference type="EMBL" id="KAK7690879.1"/>
    </source>
</evidence>
<evidence type="ECO:0000256" key="5">
    <source>
        <dbReference type="ARBA" id="ARBA00023239"/>
    </source>
</evidence>
<comment type="similarity">
    <text evidence="2 6">Belongs to the terpene synthase family.</text>
</comment>
<dbReference type="SUPFAM" id="SSF48576">
    <property type="entry name" value="Terpenoid synthases"/>
    <property type="match status" value="1"/>
</dbReference>
<evidence type="ECO:0000256" key="1">
    <source>
        <dbReference type="ARBA" id="ARBA00001946"/>
    </source>
</evidence>
<dbReference type="EC" id="4.2.3.-" evidence="6"/>
<comment type="cofactor">
    <cofactor evidence="1 6">
        <name>Mg(2+)</name>
        <dbReference type="ChEBI" id="CHEBI:18420"/>
    </cofactor>
</comment>
<keyword evidence="3 6" id="KW-0479">Metal-binding</keyword>
<evidence type="ECO:0000256" key="4">
    <source>
        <dbReference type="ARBA" id="ARBA00022842"/>
    </source>
</evidence>
<gene>
    <name evidence="7" type="ORF">QCA50_005981</name>
</gene>
<dbReference type="Pfam" id="PF19086">
    <property type="entry name" value="Terpene_syn_C_2"/>
    <property type="match status" value="1"/>
</dbReference>
<proteinExistence type="inferred from homology"/>
<dbReference type="Proteomes" id="UP001385951">
    <property type="component" value="Unassembled WGS sequence"/>
</dbReference>
<keyword evidence="4 6" id="KW-0460">Magnesium</keyword>
<dbReference type="PANTHER" id="PTHR35201:SF4">
    <property type="entry name" value="BETA-PINACENE SYNTHASE-RELATED"/>
    <property type="match status" value="1"/>
</dbReference>
<dbReference type="EMBL" id="JASBNA010000006">
    <property type="protein sequence ID" value="KAK7690879.1"/>
    <property type="molecule type" value="Genomic_DNA"/>
</dbReference>
<keyword evidence="8" id="KW-1185">Reference proteome</keyword>
<dbReference type="PANTHER" id="PTHR35201">
    <property type="entry name" value="TERPENE SYNTHASE"/>
    <property type="match status" value="1"/>
</dbReference>